<feature type="transmembrane region" description="Helical" evidence="8">
    <location>
        <begin position="169"/>
        <end position="191"/>
    </location>
</feature>
<dbReference type="Gene3D" id="1.20.1250.20">
    <property type="entry name" value="MFS general substrate transporter like domains"/>
    <property type="match status" value="1"/>
</dbReference>
<feature type="transmembrane region" description="Helical" evidence="8">
    <location>
        <begin position="17"/>
        <end position="39"/>
    </location>
</feature>
<evidence type="ECO:0000256" key="2">
    <source>
        <dbReference type="ARBA" id="ARBA00022448"/>
    </source>
</evidence>
<dbReference type="InterPro" id="IPR011701">
    <property type="entry name" value="MFS"/>
</dbReference>
<dbReference type="PANTHER" id="PTHR23501">
    <property type="entry name" value="MAJOR FACILITATOR SUPERFAMILY"/>
    <property type="match status" value="1"/>
</dbReference>
<keyword evidence="11" id="KW-1185">Reference proteome</keyword>
<feature type="transmembrane region" description="Helical" evidence="8">
    <location>
        <begin position="203"/>
        <end position="225"/>
    </location>
</feature>
<feature type="transmembrane region" description="Helical" evidence="8">
    <location>
        <begin position="107"/>
        <end position="131"/>
    </location>
</feature>
<keyword evidence="2" id="KW-0813">Transport</keyword>
<dbReference type="PANTHER" id="PTHR23501:SF191">
    <property type="entry name" value="VACUOLAR BASIC AMINO ACID TRANSPORTER 4"/>
    <property type="match status" value="1"/>
</dbReference>
<evidence type="ECO:0000256" key="6">
    <source>
        <dbReference type="ARBA" id="ARBA00023136"/>
    </source>
</evidence>
<dbReference type="GO" id="GO:0005886">
    <property type="term" value="C:plasma membrane"/>
    <property type="evidence" value="ECO:0007669"/>
    <property type="project" value="UniProtKB-SubCell"/>
</dbReference>
<dbReference type="PROSITE" id="PS00217">
    <property type="entry name" value="SUGAR_TRANSPORT_2"/>
    <property type="match status" value="1"/>
</dbReference>
<evidence type="ECO:0000313" key="10">
    <source>
        <dbReference type="EMBL" id="KDR38481.1"/>
    </source>
</evidence>
<dbReference type="RefSeq" id="WP_035932113.1">
    <property type="nucleotide sequence ID" value="NZ_CADFFX010000056.1"/>
</dbReference>
<name>A0A069PMF7_9BURK</name>
<feature type="transmembrane region" description="Helical" evidence="8">
    <location>
        <begin position="460"/>
        <end position="481"/>
    </location>
</feature>
<evidence type="ECO:0000256" key="7">
    <source>
        <dbReference type="ARBA" id="ARBA00044273"/>
    </source>
</evidence>
<dbReference type="EMBL" id="JFHC01000088">
    <property type="protein sequence ID" value="KDR38481.1"/>
    <property type="molecule type" value="Genomic_DNA"/>
</dbReference>
<dbReference type="GO" id="GO:0022857">
    <property type="term" value="F:transmembrane transporter activity"/>
    <property type="evidence" value="ECO:0007669"/>
    <property type="project" value="InterPro"/>
</dbReference>
<comment type="caution">
    <text evidence="10">The sequence shown here is derived from an EMBL/GenBank/DDBJ whole genome shotgun (WGS) entry which is preliminary data.</text>
</comment>
<feature type="transmembrane region" description="Helical" evidence="8">
    <location>
        <begin position="268"/>
        <end position="289"/>
    </location>
</feature>
<dbReference type="SUPFAM" id="SSF103473">
    <property type="entry name" value="MFS general substrate transporter"/>
    <property type="match status" value="1"/>
</dbReference>
<sequence>MNSSPTPDNPTTSRAPVIAAVMASMAMVAIEATIVSTAMPQIVAQIGDIHLYSWVFSSFLLGQTAMTVIFGKLADLYGRKPIVLCGIAIFLVGSVLAGFAWTMPAMIVFRLVQGIGAGAIQPVTLTIVADLYPARERGKVQGYLASVWAISAVLGPMAGGLIIRELSWAWIFWLNVPIGLASAAGFIVYLRESPRNARPSIDVAGALLFAAAIASLMMALTYAGTSEHDKAMASVAAFGVFTVLFVMQERRAAEPMISFALWARRPIAASNAATLLSGMILMGATTFLPMYVQGVLARSPVVAGLALTMIMLGWPTGATLAARNFHRVGLRPIFIAGSMFVPLGVLFFVLLTPHGSPVTAAVGSLVTGFGMGLASVSSLVLIQEIVDVDQRGSATASNLFSRNLGSTLGATMFGAALNYGLSHSSLGAAITSEQLRQLLDARHIEALSEPVVRLVLHASLHLTFCAMLVIAGCIVVFALLVPPVTLGRGREIAVKDLSPMQE</sequence>
<keyword evidence="6 8" id="KW-0472">Membrane</keyword>
<dbReference type="PROSITE" id="PS50850">
    <property type="entry name" value="MFS"/>
    <property type="match status" value="1"/>
</dbReference>
<feature type="transmembrane region" description="Helical" evidence="8">
    <location>
        <begin position="82"/>
        <end position="101"/>
    </location>
</feature>
<evidence type="ECO:0000313" key="11">
    <source>
        <dbReference type="Proteomes" id="UP000027466"/>
    </source>
</evidence>
<feature type="transmembrane region" description="Helical" evidence="8">
    <location>
        <begin position="51"/>
        <end position="70"/>
    </location>
</feature>
<dbReference type="FunFam" id="1.20.1720.10:FF:000004">
    <property type="entry name" value="EmrB/QacA family drug resistance transporter"/>
    <property type="match status" value="1"/>
</dbReference>
<feature type="transmembrane region" description="Helical" evidence="8">
    <location>
        <begin position="333"/>
        <end position="352"/>
    </location>
</feature>
<dbReference type="InterPro" id="IPR036259">
    <property type="entry name" value="MFS_trans_sf"/>
</dbReference>
<dbReference type="STRING" id="60547.GCA_000751215_03015"/>
<dbReference type="InterPro" id="IPR020846">
    <property type="entry name" value="MFS_dom"/>
</dbReference>
<dbReference type="Proteomes" id="UP000027466">
    <property type="component" value="Unassembled WGS sequence"/>
</dbReference>
<organism evidence="10 11">
    <name type="scientific">Caballeronia glathei</name>
    <dbReference type="NCBI Taxonomy" id="60547"/>
    <lineage>
        <taxon>Bacteria</taxon>
        <taxon>Pseudomonadati</taxon>
        <taxon>Pseudomonadota</taxon>
        <taxon>Betaproteobacteria</taxon>
        <taxon>Burkholderiales</taxon>
        <taxon>Burkholderiaceae</taxon>
        <taxon>Caballeronia</taxon>
    </lineage>
</organism>
<dbReference type="Gene3D" id="1.20.1720.10">
    <property type="entry name" value="Multidrug resistance protein D"/>
    <property type="match status" value="1"/>
</dbReference>
<protein>
    <recommendedName>
        <fullName evidence="7">MFS-type drug efflux transporter P55</fullName>
    </recommendedName>
</protein>
<feature type="transmembrane region" description="Helical" evidence="8">
    <location>
        <begin position="403"/>
        <end position="421"/>
    </location>
</feature>
<keyword evidence="4 8" id="KW-0812">Transmembrane</keyword>
<comment type="subcellular location">
    <subcellularLocation>
        <location evidence="1">Cell membrane</location>
        <topology evidence="1">Multi-pass membrane protein</topology>
    </subcellularLocation>
</comment>
<reference evidence="10 11" key="1">
    <citation type="submission" date="2014-03" db="EMBL/GenBank/DDBJ databases">
        <title>Draft Genome Sequences of Four Burkholderia Strains.</title>
        <authorList>
            <person name="Liu X.Y."/>
            <person name="Li C.X."/>
            <person name="Xu J.H."/>
        </authorList>
    </citation>
    <scope>NUCLEOTIDE SEQUENCE [LARGE SCALE GENOMIC DNA]</scope>
    <source>
        <strain evidence="10 11">DSM 50014</strain>
    </source>
</reference>
<accession>A0A069PMF7</accession>
<dbReference type="CDD" id="cd17502">
    <property type="entry name" value="MFS_Azr1_MDR_like"/>
    <property type="match status" value="1"/>
</dbReference>
<evidence type="ECO:0000256" key="8">
    <source>
        <dbReference type="SAM" id="Phobius"/>
    </source>
</evidence>
<feature type="transmembrane region" description="Helical" evidence="8">
    <location>
        <begin position="231"/>
        <end position="247"/>
    </location>
</feature>
<feature type="transmembrane region" description="Helical" evidence="8">
    <location>
        <begin position="358"/>
        <end position="382"/>
    </location>
</feature>
<gene>
    <name evidence="10" type="ORF">BG61_39810</name>
</gene>
<dbReference type="Pfam" id="PF07690">
    <property type="entry name" value="MFS_1"/>
    <property type="match status" value="1"/>
</dbReference>
<dbReference type="PRINTS" id="PR01036">
    <property type="entry name" value="TCRTETB"/>
</dbReference>
<dbReference type="AlphaFoldDB" id="A0A069PMF7"/>
<evidence type="ECO:0000256" key="4">
    <source>
        <dbReference type="ARBA" id="ARBA00022692"/>
    </source>
</evidence>
<feature type="transmembrane region" description="Helical" evidence="8">
    <location>
        <begin position="143"/>
        <end position="163"/>
    </location>
</feature>
<feature type="domain" description="Major facilitator superfamily (MFS) profile" evidence="9">
    <location>
        <begin position="17"/>
        <end position="490"/>
    </location>
</feature>
<evidence type="ECO:0000256" key="5">
    <source>
        <dbReference type="ARBA" id="ARBA00022989"/>
    </source>
</evidence>
<keyword evidence="3" id="KW-1003">Cell membrane</keyword>
<evidence type="ECO:0000256" key="1">
    <source>
        <dbReference type="ARBA" id="ARBA00004651"/>
    </source>
</evidence>
<evidence type="ECO:0000259" key="9">
    <source>
        <dbReference type="PROSITE" id="PS50850"/>
    </source>
</evidence>
<evidence type="ECO:0000256" key="3">
    <source>
        <dbReference type="ARBA" id="ARBA00022475"/>
    </source>
</evidence>
<dbReference type="InterPro" id="IPR005829">
    <property type="entry name" value="Sugar_transporter_CS"/>
</dbReference>
<keyword evidence="5 8" id="KW-1133">Transmembrane helix</keyword>
<feature type="transmembrane region" description="Helical" evidence="8">
    <location>
        <begin position="301"/>
        <end position="321"/>
    </location>
</feature>
<proteinExistence type="predicted"/>